<accession>A0ABT3T029</accession>
<name>A0ABT3T029_9GAMM</name>
<keyword evidence="4" id="KW-1185">Reference proteome</keyword>
<dbReference type="InterPro" id="IPR002397">
    <property type="entry name" value="Cyt_P450_B"/>
</dbReference>
<dbReference type="Proteomes" id="UP001143307">
    <property type="component" value="Unassembled WGS sequence"/>
</dbReference>
<organism evidence="3 4">
    <name type="scientific">Candidatus Seongchinamella marina</name>
    <dbReference type="NCBI Taxonomy" id="2518990"/>
    <lineage>
        <taxon>Bacteria</taxon>
        <taxon>Pseudomonadati</taxon>
        <taxon>Pseudomonadota</taxon>
        <taxon>Gammaproteobacteria</taxon>
        <taxon>Cellvibrionales</taxon>
        <taxon>Halieaceae</taxon>
        <taxon>Seongchinamella</taxon>
    </lineage>
</organism>
<dbReference type="CDD" id="cd20625">
    <property type="entry name" value="CYP164-like"/>
    <property type="match status" value="1"/>
</dbReference>
<dbReference type="PROSITE" id="PS00086">
    <property type="entry name" value="CYTOCHROME_P450"/>
    <property type="match status" value="1"/>
</dbReference>
<dbReference type="PANTHER" id="PTHR46696">
    <property type="entry name" value="P450, PUTATIVE (EUROFUNG)-RELATED"/>
    <property type="match status" value="1"/>
</dbReference>
<dbReference type="EMBL" id="SHNP01000010">
    <property type="protein sequence ID" value="MCX2975606.1"/>
    <property type="molecule type" value="Genomic_DNA"/>
</dbReference>
<dbReference type="SUPFAM" id="SSF48264">
    <property type="entry name" value="Cytochrome P450"/>
    <property type="match status" value="1"/>
</dbReference>
<evidence type="ECO:0000313" key="3">
    <source>
        <dbReference type="EMBL" id="MCX2975606.1"/>
    </source>
</evidence>
<keyword evidence="2" id="KW-0349">Heme</keyword>
<dbReference type="Pfam" id="PF00067">
    <property type="entry name" value="p450"/>
    <property type="match status" value="1"/>
</dbReference>
<evidence type="ECO:0000313" key="4">
    <source>
        <dbReference type="Proteomes" id="UP001143307"/>
    </source>
</evidence>
<dbReference type="PRINTS" id="PR00359">
    <property type="entry name" value="BP450"/>
</dbReference>
<gene>
    <name evidence="3" type="ORF">EYC87_18655</name>
</gene>
<keyword evidence="2" id="KW-0560">Oxidoreductase</keyword>
<dbReference type="InterPro" id="IPR017972">
    <property type="entry name" value="Cyt_P450_CS"/>
</dbReference>
<evidence type="ECO:0000256" key="2">
    <source>
        <dbReference type="RuleBase" id="RU000461"/>
    </source>
</evidence>
<dbReference type="InterPro" id="IPR036396">
    <property type="entry name" value="Cyt_P450_sf"/>
</dbReference>
<dbReference type="InterPro" id="IPR001128">
    <property type="entry name" value="Cyt_P450"/>
</dbReference>
<dbReference type="Gene3D" id="1.10.630.10">
    <property type="entry name" value="Cytochrome P450"/>
    <property type="match status" value="1"/>
</dbReference>
<sequence>MNNNDATLISNPYPNYQRWRDEQPIWWSDGELKGWILSRYDDVRTILKDSKTFSSQSMGEGETQAMRLPLLTDDPPRHTQLRAVVNKAFTSRTLKKMEVEVAELTAELLDEMRGKTSVDISAEFTSPLPVSVIARMMGIPPERKDDFKRWSDALTGTSEATDLAERMPHIMEMAGYFQSLIPQRRENRGEDLISKVVCAQVDDQTLADQDIVGFCMLLLIAGNETTTNLLSNLLNHLADQPHTWSELRDNPDKIEAAIEETLRFDAPVHWVNRKATRDVEFHGQTVKAGEAVYAFMGSANRDPRHYEDADQFSLNRGRGDHHTFGHGIHFCIGAPLARLEARYAMEELLKRYRSISHTHDANNERTHSTMLRGFHHLWLDLEPA</sequence>
<protein>
    <submittedName>
        <fullName evidence="3">Cytochrome P450</fullName>
    </submittedName>
</protein>
<keyword evidence="2" id="KW-0408">Iron</keyword>
<reference evidence="3" key="1">
    <citation type="submission" date="2019-02" db="EMBL/GenBank/DDBJ databases">
        <authorList>
            <person name="Li S.-H."/>
        </authorList>
    </citation>
    <scope>NUCLEOTIDE SEQUENCE</scope>
    <source>
        <strain evidence="3">IMCC8485</strain>
    </source>
</reference>
<comment type="caution">
    <text evidence="3">The sequence shown here is derived from an EMBL/GenBank/DDBJ whole genome shotgun (WGS) entry which is preliminary data.</text>
</comment>
<keyword evidence="2" id="KW-0503">Monooxygenase</keyword>
<dbReference type="PRINTS" id="PR00385">
    <property type="entry name" value="P450"/>
</dbReference>
<evidence type="ECO:0000256" key="1">
    <source>
        <dbReference type="ARBA" id="ARBA00010617"/>
    </source>
</evidence>
<keyword evidence="2" id="KW-0479">Metal-binding</keyword>
<dbReference type="RefSeq" id="WP_279254238.1">
    <property type="nucleotide sequence ID" value="NZ_SHNP01000010.1"/>
</dbReference>
<proteinExistence type="inferred from homology"/>
<dbReference type="PANTHER" id="PTHR46696:SF4">
    <property type="entry name" value="BIOTIN BIOSYNTHESIS CYTOCHROME P450"/>
    <property type="match status" value="1"/>
</dbReference>
<comment type="similarity">
    <text evidence="1 2">Belongs to the cytochrome P450 family.</text>
</comment>